<feature type="region of interest" description="Disordered" evidence="14">
    <location>
        <begin position="989"/>
        <end position="1131"/>
    </location>
</feature>
<dbReference type="Proteomes" id="UP000664203">
    <property type="component" value="Unassembled WGS sequence"/>
</dbReference>
<evidence type="ECO:0000256" key="2">
    <source>
        <dbReference type="ARBA" id="ARBA00004123"/>
    </source>
</evidence>
<dbReference type="AlphaFoldDB" id="A0A8H3EZ53"/>
<comment type="function">
    <text evidence="1 13">ATP-dependent DNA helicase involved in DNA damage repair by homologous recombination and in genome maintenance. Capable of unwinding D-loops. Plays a role in limiting crossover recombinants during mitotic DNA double-strand break (DSB) repair. Component of a FANCM-MHF complex which promotes gene conversion at blocked replication forks, probably by reversal of the stalled fork.</text>
</comment>
<dbReference type="CDD" id="cd18801">
    <property type="entry name" value="SF2_C_FANCM_Hef"/>
    <property type="match status" value="1"/>
</dbReference>
<feature type="compositionally biased region" description="Basic and acidic residues" evidence="14">
    <location>
        <begin position="1061"/>
        <end position="1078"/>
    </location>
</feature>
<dbReference type="GO" id="GO:0043138">
    <property type="term" value="F:3'-5' DNA helicase activity"/>
    <property type="evidence" value="ECO:0007669"/>
    <property type="project" value="InterPro"/>
</dbReference>
<feature type="region of interest" description="Disordered" evidence="14">
    <location>
        <begin position="807"/>
        <end position="882"/>
    </location>
</feature>
<evidence type="ECO:0000256" key="14">
    <source>
        <dbReference type="SAM" id="MobiDB-lite"/>
    </source>
</evidence>
<evidence type="ECO:0000313" key="18">
    <source>
        <dbReference type="Proteomes" id="UP000664203"/>
    </source>
</evidence>
<protein>
    <recommendedName>
        <fullName evidence="13">ATP-dependent DNA helicase</fullName>
        <ecNumber evidence="13">3.6.4.12</ecNumber>
    </recommendedName>
</protein>
<dbReference type="PROSITE" id="PS51194">
    <property type="entry name" value="HELICASE_CTER"/>
    <property type="match status" value="1"/>
</dbReference>
<dbReference type="InterPro" id="IPR011545">
    <property type="entry name" value="DEAD/DEAH_box_helicase_dom"/>
</dbReference>
<accession>A0A8H3EZ53</accession>
<dbReference type="InterPro" id="IPR014001">
    <property type="entry name" value="Helicase_ATP-bd"/>
</dbReference>
<feature type="compositionally biased region" description="Polar residues" evidence="14">
    <location>
        <begin position="39"/>
        <end position="49"/>
    </location>
</feature>
<gene>
    <name evidence="17" type="primary">MPH1</name>
    <name evidence="17" type="ORF">ALECFALPRED_010056</name>
</gene>
<comment type="catalytic activity">
    <reaction evidence="12 13">
        <text>ATP + H2O = ADP + phosphate + H(+)</text>
        <dbReference type="Rhea" id="RHEA:13065"/>
        <dbReference type="ChEBI" id="CHEBI:15377"/>
        <dbReference type="ChEBI" id="CHEBI:15378"/>
        <dbReference type="ChEBI" id="CHEBI:30616"/>
        <dbReference type="ChEBI" id="CHEBI:43474"/>
        <dbReference type="ChEBI" id="CHEBI:456216"/>
        <dbReference type="EC" id="3.6.4.12"/>
    </reaction>
</comment>
<evidence type="ECO:0000256" key="5">
    <source>
        <dbReference type="ARBA" id="ARBA00022741"/>
    </source>
</evidence>
<dbReference type="GO" id="GO:0016787">
    <property type="term" value="F:hydrolase activity"/>
    <property type="evidence" value="ECO:0007669"/>
    <property type="project" value="UniProtKB-KW"/>
</dbReference>
<dbReference type="Pfam" id="PF00271">
    <property type="entry name" value="Helicase_C"/>
    <property type="match status" value="1"/>
</dbReference>
<evidence type="ECO:0000256" key="3">
    <source>
        <dbReference type="ARBA" id="ARBA00009889"/>
    </source>
</evidence>
<evidence type="ECO:0000256" key="9">
    <source>
        <dbReference type="ARBA" id="ARBA00022840"/>
    </source>
</evidence>
<dbReference type="EMBL" id="CAJPDR010000081">
    <property type="protein sequence ID" value="CAF9915267.1"/>
    <property type="molecule type" value="Genomic_DNA"/>
</dbReference>
<evidence type="ECO:0000259" key="16">
    <source>
        <dbReference type="PROSITE" id="PS51194"/>
    </source>
</evidence>
<dbReference type="GO" id="GO:0005524">
    <property type="term" value="F:ATP binding"/>
    <property type="evidence" value="ECO:0007669"/>
    <property type="project" value="UniProtKB-UniRule"/>
</dbReference>
<dbReference type="InterPro" id="IPR039686">
    <property type="entry name" value="FANCM/Mph1-like_ID"/>
</dbReference>
<reference evidence="17" key="1">
    <citation type="submission" date="2021-03" db="EMBL/GenBank/DDBJ databases">
        <authorList>
            <person name="Tagirdzhanova G."/>
        </authorList>
    </citation>
    <scope>NUCLEOTIDE SEQUENCE</scope>
</reference>
<keyword evidence="7" id="KW-0378">Hydrolase</keyword>
<dbReference type="SUPFAM" id="SSF52540">
    <property type="entry name" value="P-loop containing nucleoside triphosphate hydrolases"/>
    <property type="match status" value="1"/>
</dbReference>
<dbReference type="PANTHER" id="PTHR14025">
    <property type="entry name" value="FANCONI ANEMIA GROUP M FANCM FAMILY MEMBER"/>
    <property type="match status" value="1"/>
</dbReference>
<keyword evidence="11" id="KW-0539">Nucleus</keyword>
<sequence>MASEGPECSDDEGLTSFQRAQRPVKRRKVDSSGGESDFFASSGTIAQEDQGTDDKENEDDEKTKFKSKHKIHIPKNSELPTDAFFTQPPQRSTSPYRIDQFHWRKTRKPSSPLPIQRASPEQKVSRKTHVNTVSIELQNDAAEDERSRPRHHIEADNEFGLDESYEDLLADLPSHFFSSANGSAGGPWETSMVSSQQEYPSQTIQHKKLVAPLANLRQTTLFGAQAQEVNPQMQSIRKQNWPMANREEPATHHKLDREALATWVYPKNLGTIRDYQYSIVARGLYHNMLVALPTGLGKTFIAATIMLNWFRWTVDAQIVFVAPTKPLVSQQVKACFDIAGIPRSATTMLTGGISPGLRAEEWQSKRVFFMTPQTIINDLKTGICDPKRLVLLVVDEAHRATGAYAYVEVVKFLKRFNSSFRVLALTATPGASIEKVQEVIDGLGISRVEIRTEESIDIRQYVHSRKIETILFENSDEMVMVMELFSRALQPVLDKLTGMNAYWARDPMTLTPFGCNQARVRWMSSDTGRKANMGVKGMVNTIFSLLASLSHGIELLKFHGIGPFYHKVLAFRNELHSNEKNGGKYAKQINESEPFQTMMSRVQIWINNPDFDGHPKLEYLQSVVMNHFLDAGDGRGASDPSSTRVMVFSHYRDSAEEIARVLKRNEPMIRPHVFVGQASSKASDGMDQKKQLDIIKKFQTGIYNTLVATSIGEEGLDIGEVDLIVCYDASASPIRMLQRMGRTGRKRAGNIVVTLMKGKEEDNFLKAKDNYEKMQKEIALGTRFSFHDEQSRRIVPRDIVPVVDKKTIDIPPENTQADLPEPTKRGRKPPKRPAKKFHMPDGVRNGFMKASRMGDEEESGDARSTRSLPKKRRPSLPFPEPLPSLEEVLLSSAQEREFERRYLDIKGDAPQIVEVPRLDAFPDLQRSLRPAKHLCHSRLTKRAVGMLKTIHNISPDAHERYKKHLHSQDEEAGQVQAEKRACYFRSAPADESSSQYPYGSKASMVDASPRRSPARSRQIAISKHAASTISSANEPASDDSLNDFLNDDIASFNSSPPSQQKSDRPFYEPREELVHGDADSDDGLPEFGTLVQKGESTRAAALSKRSNEQMRHENLQRRSGRKVVQDDSEDE</sequence>
<dbReference type="GO" id="GO:0009378">
    <property type="term" value="F:four-way junction helicase activity"/>
    <property type="evidence" value="ECO:0007669"/>
    <property type="project" value="TreeGrafter"/>
</dbReference>
<dbReference type="CDD" id="cd18033">
    <property type="entry name" value="DEXDc_FANCM"/>
    <property type="match status" value="1"/>
</dbReference>
<evidence type="ECO:0000256" key="13">
    <source>
        <dbReference type="RuleBase" id="RU367027"/>
    </source>
</evidence>
<feature type="region of interest" description="Disordered" evidence="14">
    <location>
        <begin position="1"/>
        <end position="128"/>
    </location>
</feature>
<dbReference type="GO" id="GO:0036297">
    <property type="term" value="P:interstrand cross-link repair"/>
    <property type="evidence" value="ECO:0007669"/>
    <property type="project" value="UniProtKB-ARBA"/>
</dbReference>
<organism evidence="17 18">
    <name type="scientific">Alectoria fallacina</name>
    <dbReference type="NCBI Taxonomy" id="1903189"/>
    <lineage>
        <taxon>Eukaryota</taxon>
        <taxon>Fungi</taxon>
        <taxon>Dikarya</taxon>
        <taxon>Ascomycota</taxon>
        <taxon>Pezizomycotina</taxon>
        <taxon>Lecanoromycetes</taxon>
        <taxon>OSLEUM clade</taxon>
        <taxon>Lecanoromycetidae</taxon>
        <taxon>Lecanorales</taxon>
        <taxon>Lecanorineae</taxon>
        <taxon>Parmeliaceae</taxon>
        <taxon>Alectoria</taxon>
    </lineage>
</organism>
<dbReference type="InterPro" id="IPR001650">
    <property type="entry name" value="Helicase_C-like"/>
</dbReference>
<comment type="subunit">
    <text evidence="4 13">Interacts with the MHF histone-fold complex to form the FANCM-MHF complex.</text>
</comment>
<evidence type="ECO:0000256" key="1">
    <source>
        <dbReference type="ARBA" id="ARBA00003813"/>
    </source>
</evidence>
<feature type="compositionally biased region" description="Polar residues" evidence="14">
    <location>
        <begin position="1051"/>
        <end position="1060"/>
    </location>
</feature>
<dbReference type="PROSITE" id="PS51192">
    <property type="entry name" value="HELICASE_ATP_BIND_1"/>
    <property type="match status" value="1"/>
</dbReference>
<comment type="similarity">
    <text evidence="3 13">Belongs to the DEAD box helicase family. DEAH subfamily. FANCM sub-subfamily.</text>
</comment>
<dbReference type="Pfam" id="PF00270">
    <property type="entry name" value="DEAD"/>
    <property type="match status" value="1"/>
</dbReference>
<dbReference type="SMART" id="SM00487">
    <property type="entry name" value="DEXDc"/>
    <property type="match status" value="1"/>
</dbReference>
<dbReference type="GO" id="GO:0005634">
    <property type="term" value="C:nucleus"/>
    <property type="evidence" value="ECO:0007669"/>
    <property type="project" value="UniProtKB-SubCell"/>
</dbReference>
<feature type="domain" description="Helicase ATP-binding" evidence="15">
    <location>
        <begin position="279"/>
        <end position="447"/>
    </location>
</feature>
<evidence type="ECO:0000256" key="6">
    <source>
        <dbReference type="ARBA" id="ARBA00022763"/>
    </source>
</evidence>
<feature type="compositionally biased region" description="Basic and acidic residues" evidence="14">
    <location>
        <begin position="1105"/>
        <end position="1116"/>
    </location>
</feature>
<dbReference type="CDD" id="cd12091">
    <property type="entry name" value="FANCM_ID"/>
    <property type="match status" value="1"/>
</dbReference>
<dbReference type="OrthoDB" id="164902at2759"/>
<dbReference type="GO" id="GO:0000400">
    <property type="term" value="F:four-way junction DNA binding"/>
    <property type="evidence" value="ECO:0007669"/>
    <property type="project" value="TreeGrafter"/>
</dbReference>
<evidence type="ECO:0000256" key="7">
    <source>
        <dbReference type="ARBA" id="ARBA00022801"/>
    </source>
</evidence>
<dbReference type="InterPro" id="IPR044749">
    <property type="entry name" value="FANCM_DEXDc"/>
</dbReference>
<keyword evidence="10" id="KW-0234">DNA repair</keyword>
<evidence type="ECO:0000256" key="8">
    <source>
        <dbReference type="ARBA" id="ARBA00022806"/>
    </source>
</evidence>
<comment type="subcellular location">
    <subcellularLocation>
        <location evidence="2 13">Nucleus</location>
    </subcellularLocation>
</comment>
<keyword evidence="5" id="KW-0547">Nucleotide-binding</keyword>
<evidence type="ECO:0000256" key="10">
    <source>
        <dbReference type="ARBA" id="ARBA00023204"/>
    </source>
</evidence>
<feature type="domain" description="Helicase C-terminal" evidence="16">
    <location>
        <begin position="624"/>
        <end position="790"/>
    </location>
</feature>
<dbReference type="PANTHER" id="PTHR14025:SF20">
    <property type="entry name" value="FANCONI ANEMIA GROUP M PROTEIN"/>
    <property type="match status" value="1"/>
</dbReference>
<keyword evidence="8 17" id="KW-0347">Helicase</keyword>
<evidence type="ECO:0000256" key="4">
    <source>
        <dbReference type="ARBA" id="ARBA00011390"/>
    </source>
</evidence>
<keyword evidence="6" id="KW-0227">DNA damage</keyword>
<dbReference type="EC" id="3.6.4.12" evidence="13"/>
<proteinExistence type="inferred from homology"/>
<evidence type="ECO:0000256" key="11">
    <source>
        <dbReference type="ARBA" id="ARBA00023242"/>
    </source>
</evidence>
<comment type="caution">
    <text evidence="17">The sequence shown here is derived from an EMBL/GenBank/DDBJ whole genome shotgun (WGS) entry which is preliminary data.</text>
</comment>
<feature type="compositionally biased region" description="Polar residues" evidence="14">
    <location>
        <begin position="1025"/>
        <end position="1034"/>
    </location>
</feature>
<keyword evidence="9" id="KW-0067">ATP-binding</keyword>
<evidence type="ECO:0000313" key="17">
    <source>
        <dbReference type="EMBL" id="CAF9915267.1"/>
    </source>
</evidence>
<dbReference type="FunFam" id="3.40.50.300:FF:000861">
    <property type="entry name" value="Fanconi anemia, complementation group M"/>
    <property type="match status" value="1"/>
</dbReference>
<dbReference type="SMART" id="SM00490">
    <property type="entry name" value="HELICc"/>
    <property type="match status" value="1"/>
</dbReference>
<name>A0A8H3EZ53_9LECA</name>
<evidence type="ECO:0000256" key="12">
    <source>
        <dbReference type="ARBA" id="ARBA00047995"/>
    </source>
</evidence>
<dbReference type="Gene3D" id="3.40.50.300">
    <property type="entry name" value="P-loop containing nucleotide triphosphate hydrolases"/>
    <property type="match status" value="2"/>
</dbReference>
<keyword evidence="18" id="KW-1185">Reference proteome</keyword>
<evidence type="ECO:0000259" key="15">
    <source>
        <dbReference type="PROSITE" id="PS51192"/>
    </source>
</evidence>
<feature type="compositionally biased region" description="Basic residues" evidence="14">
    <location>
        <begin position="825"/>
        <end position="837"/>
    </location>
</feature>
<dbReference type="GO" id="GO:0045003">
    <property type="term" value="P:double-strand break repair via synthesis-dependent strand annealing"/>
    <property type="evidence" value="ECO:0007669"/>
    <property type="project" value="TreeGrafter"/>
</dbReference>
<dbReference type="InterPro" id="IPR027417">
    <property type="entry name" value="P-loop_NTPase"/>
</dbReference>